<reference evidence="2" key="1">
    <citation type="submission" date="2023-07" db="EMBL/GenBank/DDBJ databases">
        <authorList>
            <person name="Aktuganov G."/>
            <person name="Boyko T."/>
            <person name="Delegan Y."/>
            <person name="Galimzianova N."/>
            <person name="Gilvanova E."/>
            <person name="Korobov V."/>
            <person name="Kuzmina L."/>
            <person name="Melentiev A."/>
            <person name="Milman P."/>
            <person name="Ryabova A."/>
            <person name="Stupak E."/>
            <person name="Yasakov T."/>
            <person name="Zharikova N."/>
            <person name="Zhurenko E."/>
        </authorList>
    </citation>
    <scope>NUCLEOTIDE SEQUENCE</scope>
    <source>
        <strain evidence="2">IB-739</strain>
    </source>
</reference>
<dbReference type="Proteomes" id="UP001168883">
    <property type="component" value="Unassembled WGS sequence"/>
</dbReference>
<gene>
    <name evidence="2" type="ORF">Q3C12_28815</name>
</gene>
<dbReference type="InterPro" id="IPR000073">
    <property type="entry name" value="AB_hydrolase_1"/>
</dbReference>
<evidence type="ECO:0000259" key="1">
    <source>
        <dbReference type="Pfam" id="PF12146"/>
    </source>
</evidence>
<dbReference type="GO" id="GO:0016787">
    <property type="term" value="F:hydrolase activity"/>
    <property type="evidence" value="ECO:0007669"/>
    <property type="project" value="UniProtKB-KW"/>
</dbReference>
<comment type="caution">
    <text evidence="2">The sequence shown here is derived from an EMBL/GenBank/DDBJ whole genome shotgun (WGS) entry which is preliminary data.</text>
</comment>
<proteinExistence type="predicted"/>
<accession>A0ABT8VJ33</accession>
<evidence type="ECO:0000313" key="3">
    <source>
        <dbReference type="Proteomes" id="UP001168883"/>
    </source>
</evidence>
<dbReference type="SUPFAM" id="SSF53474">
    <property type="entry name" value="alpha/beta-Hydrolases"/>
    <property type="match status" value="1"/>
</dbReference>
<name>A0ABT8VJ33_9BACL</name>
<dbReference type="PANTHER" id="PTHR11614">
    <property type="entry name" value="PHOSPHOLIPASE-RELATED"/>
    <property type="match status" value="1"/>
</dbReference>
<sequence>MYKEHHYVAYSKHLSEINLYYRSWIPVNPVGLVLFIHGAGEHSGIYSYIGTKCVNRKIGFMAPDLRGFGKSGGQRGHVDQFKEYLNDLDHLVIRLQLQYRGVPIFLCGHSLGGLIAIRYAQQFSSKIAGIILSSPALGIRLPSVIRKSVDLVSLLTPTLPLDLIKWNESLRKRKWLQSRLPDWTSQLLNDPLSTIQYTPRWFAELLINGTKALSEAGKFHFPLLCLYDRLDPVVNSDRIEQFIQGIVSKDITCAVFSEGNHILLRNEVLLHQMFQWLSARQN</sequence>
<feature type="domain" description="Serine aminopeptidase S33" evidence="1">
    <location>
        <begin position="29"/>
        <end position="265"/>
    </location>
</feature>
<dbReference type="PRINTS" id="PR00111">
    <property type="entry name" value="ABHYDROLASE"/>
</dbReference>
<dbReference type="InterPro" id="IPR029058">
    <property type="entry name" value="AB_hydrolase_fold"/>
</dbReference>
<organism evidence="2 3">
    <name type="scientific">Paenibacillus ehimensis</name>
    <dbReference type="NCBI Taxonomy" id="79264"/>
    <lineage>
        <taxon>Bacteria</taxon>
        <taxon>Bacillati</taxon>
        <taxon>Bacillota</taxon>
        <taxon>Bacilli</taxon>
        <taxon>Bacillales</taxon>
        <taxon>Paenibacillaceae</taxon>
        <taxon>Paenibacillus</taxon>
    </lineage>
</organism>
<keyword evidence="3" id="KW-1185">Reference proteome</keyword>
<dbReference type="InterPro" id="IPR051044">
    <property type="entry name" value="MAG_DAG_Lipase"/>
</dbReference>
<protein>
    <submittedName>
        <fullName evidence="2">Alpha/beta fold hydrolase</fullName>
    </submittedName>
</protein>
<evidence type="ECO:0000313" key="2">
    <source>
        <dbReference type="EMBL" id="MDO3681011.1"/>
    </source>
</evidence>
<keyword evidence="2" id="KW-0378">Hydrolase</keyword>
<dbReference type="Gene3D" id="3.40.50.1820">
    <property type="entry name" value="alpha/beta hydrolase"/>
    <property type="match status" value="1"/>
</dbReference>
<dbReference type="InterPro" id="IPR022742">
    <property type="entry name" value="Hydrolase_4"/>
</dbReference>
<dbReference type="Pfam" id="PF12146">
    <property type="entry name" value="Hydrolase_4"/>
    <property type="match status" value="1"/>
</dbReference>
<dbReference type="RefSeq" id="WP_127488149.1">
    <property type="nucleotide sequence ID" value="NZ_JARLKN010000076.1"/>
</dbReference>
<dbReference type="EMBL" id="JAUMKJ010000052">
    <property type="protein sequence ID" value="MDO3681011.1"/>
    <property type="molecule type" value="Genomic_DNA"/>
</dbReference>